<evidence type="ECO:0000256" key="2">
    <source>
        <dbReference type="ARBA" id="ARBA00012438"/>
    </source>
</evidence>
<dbReference type="PROSITE" id="PS50109">
    <property type="entry name" value="HIS_KIN"/>
    <property type="match status" value="1"/>
</dbReference>
<evidence type="ECO:0000256" key="5">
    <source>
        <dbReference type="ARBA" id="ARBA00022777"/>
    </source>
</evidence>
<evidence type="ECO:0000313" key="8">
    <source>
        <dbReference type="EMBL" id="AKP53220.1"/>
    </source>
</evidence>
<feature type="transmembrane region" description="Helical" evidence="6">
    <location>
        <begin position="61"/>
        <end position="81"/>
    </location>
</feature>
<dbReference type="AlphaFoldDB" id="A0A0H4PJJ1"/>
<keyword evidence="9" id="KW-1185">Reference proteome</keyword>
<proteinExistence type="predicted"/>
<keyword evidence="6" id="KW-0812">Transmembrane</keyword>
<dbReference type="Pfam" id="PF00512">
    <property type="entry name" value="HisKA"/>
    <property type="match status" value="1"/>
</dbReference>
<dbReference type="RefSeq" id="WP_048643344.1">
    <property type="nucleotide sequence ID" value="NZ_CAXBGM010000026.1"/>
</dbReference>
<keyword evidence="3" id="KW-0597">Phosphoprotein</keyword>
<keyword evidence="8" id="KW-0067">ATP-binding</keyword>
<dbReference type="EC" id="2.7.13.3" evidence="2"/>
<dbReference type="InterPro" id="IPR005467">
    <property type="entry name" value="His_kinase_dom"/>
</dbReference>
<keyword evidence="5" id="KW-0418">Kinase</keyword>
<dbReference type="InterPro" id="IPR004358">
    <property type="entry name" value="Sig_transdc_His_kin-like_C"/>
</dbReference>
<dbReference type="PRINTS" id="PR00344">
    <property type="entry name" value="BCTRLSENSOR"/>
</dbReference>
<dbReference type="SMART" id="SM00388">
    <property type="entry name" value="HisKA"/>
    <property type="match status" value="1"/>
</dbReference>
<dbReference type="PANTHER" id="PTHR43304">
    <property type="entry name" value="PHYTOCHROME-LIKE PROTEIN CPH1"/>
    <property type="match status" value="1"/>
</dbReference>
<dbReference type="SMART" id="SM00387">
    <property type="entry name" value="HATPase_c"/>
    <property type="match status" value="1"/>
</dbReference>
<dbReference type="Gene3D" id="3.30.565.10">
    <property type="entry name" value="Histidine kinase-like ATPase, C-terminal domain"/>
    <property type="match status" value="1"/>
</dbReference>
<feature type="transmembrane region" description="Helical" evidence="6">
    <location>
        <begin position="165"/>
        <end position="186"/>
    </location>
</feature>
<organism evidence="8 9">
    <name type="scientific">Cyclobacterium amurskyense</name>
    <dbReference type="NCBI Taxonomy" id="320787"/>
    <lineage>
        <taxon>Bacteria</taxon>
        <taxon>Pseudomonadati</taxon>
        <taxon>Bacteroidota</taxon>
        <taxon>Cytophagia</taxon>
        <taxon>Cytophagales</taxon>
        <taxon>Cyclobacteriaceae</taxon>
        <taxon>Cyclobacterium</taxon>
    </lineage>
</organism>
<name>A0A0H4PJJ1_9BACT</name>
<protein>
    <recommendedName>
        <fullName evidence="2">histidine kinase</fullName>
        <ecNumber evidence="2">2.7.13.3</ecNumber>
    </recommendedName>
</protein>
<keyword evidence="6" id="KW-1133">Transmembrane helix</keyword>
<keyword evidence="8" id="KW-0547">Nucleotide-binding</keyword>
<keyword evidence="6" id="KW-0472">Membrane</keyword>
<dbReference type="SUPFAM" id="SSF55874">
    <property type="entry name" value="ATPase domain of HSP90 chaperone/DNA topoisomerase II/histidine kinase"/>
    <property type="match status" value="1"/>
</dbReference>
<feature type="transmembrane region" description="Helical" evidence="6">
    <location>
        <begin position="88"/>
        <end position="105"/>
    </location>
</feature>
<dbReference type="CDD" id="cd00082">
    <property type="entry name" value="HisKA"/>
    <property type="match status" value="1"/>
</dbReference>
<dbReference type="InterPro" id="IPR048437">
    <property type="entry name" value="MASE11"/>
</dbReference>
<dbReference type="EMBL" id="CP012040">
    <property type="protein sequence ID" value="AKP53220.1"/>
    <property type="molecule type" value="Genomic_DNA"/>
</dbReference>
<dbReference type="InterPro" id="IPR003661">
    <property type="entry name" value="HisK_dim/P_dom"/>
</dbReference>
<evidence type="ECO:0000259" key="7">
    <source>
        <dbReference type="PROSITE" id="PS50109"/>
    </source>
</evidence>
<dbReference type="Pfam" id="PF02518">
    <property type="entry name" value="HATPase_c"/>
    <property type="match status" value="1"/>
</dbReference>
<keyword evidence="4" id="KW-0808">Transferase</keyword>
<dbReference type="KEGG" id="camu:CA2015_3853"/>
<sequence length="451" mass="51465">MWDKYLKYIKTICLATEQKADHLDDWRDRLFISGLAFLLPFCLIALIPGLIMAYISNHIAIFIFDSSAFIISVIAALVPGIRLKFRKWAIFLIFYGTGASLIFFVGNYGPGLMYLLSVSLLMILFLPSKQAFISFYLNLFTCTVFSLLIYFKIIVYLPNLPNPDLLHWITVSANLIFLSAVFSFLIPKLFSRLENSLREQYSLQEKLKLRTIKLKESLNEVETKNKELEHFTFVVSHDLQEPLRMVSGFMQLLKKKYSDSLDEKANTYISYAVDGAGRMRELILDLSEYSRINKITEEPERVDPSHILKNLKLTFQSEITAKKAEITSGPLVPILSHASFFSLLIQNLLGNALKYSDPNRPPVIHLSMEEREEDYLFQVSDNGIGIDSDYFDKIFVLFQRLHNKNIGRGTGMGLAIVKKITEILGGDIWVASEVGIGTTFTFTHPKYPSSK</sequence>
<dbReference type="Pfam" id="PF20969">
    <property type="entry name" value="MASE11"/>
    <property type="match status" value="1"/>
</dbReference>
<evidence type="ECO:0000256" key="6">
    <source>
        <dbReference type="SAM" id="Phobius"/>
    </source>
</evidence>
<dbReference type="InterPro" id="IPR036097">
    <property type="entry name" value="HisK_dim/P_sf"/>
</dbReference>
<accession>A0A0H4PJJ1</accession>
<reference evidence="8 9" key="1">
    <citation type="submission" date="2015-07" db="EMBL/GenBank/DDBJ databases">
        <authorList>
            <person name="Kim K.M."/>
        </authorList>
    </citation>
    <scope>NUCLEOTIDE SEQUENCE [LARGE SCALE GENOMIC DNA]</scope>
    <source>
        <strain evidence="8 9">KCTC 12363</strain>
    </source>
</reference>
<dbReference type="PANTHER" id="PTHR43304:SF1">
    <property type="entry name" value="PAC DOMAIN-CONTAINING PROTEIN"/>
    <property type="match status" value="1"/>
</dbReference>
<dbReference type="Proteomes" id="UP000036520">
    <property type="component" value="Chromosome"/>
</dbReference>
<dbReference type="GO" id="GO:0000155">
    <property type="term" value="F:phosphorelay sensor kinase activity"/>
    <property type="evidence" value="ECO:0007669"/>
    <property type="project" value="InterPro"/>
</dbReference>
<feature type="transmembrane region" description="Helical" evidence="6">
    <location>
        <begin position="135"/>
        <end position="153"/>
    </location>
</feature>
<feature type="domain" description="Histidine kinase" evidence="7">
    <location>
        <begin position="234"/>
        <end position="448"/>
    </location>
</feature>
<evidence type="ECO:0000256" key="1">
    <source>
        <dbReference type="ARBA" id="ARBA00000085"/>
    </source>
</evidence>
<dbReference type="Gene3D" id="1.10.287.130">
    <property type="match status" value="1"/>
</dbReference>
<dbReference type="InterPro" id="IPR003594">
    <property type="entry name" value="HATPase_dom"/>
</dbReference>
<evidence type="ECO:0000256" key="4">
    <source>
        <dbReference type="ARBA" id="ARBA00022679"/>
    </source>
</evidence>
<comment type="catalytic activity">
    <reaction evidence="1">
        <text>ATP + protein L-histidine = ADP + protein N-phospho-L-histidine.</text>
        <dbReference type="EC" id="2.7.13.3"/>
    </reaction>
</comment>
<dbReference type="STRING" id="320787.CA2015_3853"/>
<gene>
    <name evidence="8" type="ORF">CA2015_3853</name>
</gene>
<dbReference type="InterPro" id="IPR036890">
    <property type="entry name" value="HATPase_C_sf"/>
</dbReference>
<evidence type="ECO:0000313" key="9">
    <source>
        <dbReference type="Proteomes" id="UP000036520"/>
    </source>
</evidence>
<feature type="transmembrane region" description="Helical" evidence="6">
    <location>
        <begin position="30"/>
        <end position="55"/>
    </location>
</feature>
<dbReference type="SUPFAM" id="SSF47384">
    <property type="entry name" value="Homodimeric domain of signal transducing histidine kinase"/>
    <property type="match status" value="1"/>
</dbReference>
<evidence type="ECO:0000256" key="3">
    <source>
        <dbReference type="ARBA" id="ARBA00022553"/>
    </source>
</evidence>
<dbReference type="GO" id="GO:0005524">
    <property type="term" value="F:ATP binding"/>
    <property type="evidence" value="ECO:0007669"/>
    <property type="project" value="UniProtKB-KW"/>
</dbReference>
<feature type="transmembrane region" description="Helical" evidence="6">
    <location>
        <begin position="111"/>
        <end position="128"/>
    </location>
</feature>
<dbReference type="InterPro" id="IPR052162">
    <property type="entry name" value="Sensor_kinase/Photoreceptor"/>
</dbReference>